<feature type="disulfide bond" evidence="2">
    <location>
        <begin position="103"/>
        <end position="112"/>
    </location>
</feature>
<dbReference type="InterPro" id="IPR009030">
    <property type="entry name" value="Growth_fac_rcpt_cys_sf"/>
</dbReference>
<evidence type="ECO:0000256" key="1">
    <source>
        <dbReference type="ARBA" id="ARBA00023157"/>
    </source>
</evidence>
<feature type="domain" description="Laminin G" evidence="3">
    <location>
        <begin position="361"/>
        <end position="537"/>
    </location>
</feature>
<feature type="domain" description="EGF-like" evidence="4">
    <location>
        <begin position="37"/>
        <end position="74"/>
    </location>
</feature>
<feature type="disulfide bond" evidence="2">
    <location>
        <begin position="330"/>
        <end position="339"/>
    </location>
</feature>
<evidence type="ECO:0000313" key="5">
    <source>
        <dbReference type="Proteomes" id="UP000694941"/>
    </source>
</evidence>
<name>A0ABM1TN52_LIMPO</name>
<evidence type="ECO:0000256" key="2">
    <source>
        <dbReference type="PROSITE-ProRule" id="PRU00076"/>
    </source>
</evidence>
<dbReference type="RefSeq" id="XP_022257308.1">
    <property type="nucleotide sequence ID" value="XM_022401600.1"/>
</dbReference>
<dbReference type="PROSITE" id="PS00022">
    <property type="entry name" value="EGF_1"/>
    <property type="match status" value="3"/>
</dbReference>
<dbReference type="Gene3D" id="2.10.25.10">
    <property type="entry name" value="Laminin"/>
    <property type="match status" value="3"/>
</dbReference>
<evidence type="ECO:0000313" key="6">
    <source>
        <dbReference type="RefSeq" id="XP_022257308.1"/>
    </source>
</evidence>
<dbReference type="SUPFAM" id="SSF49899">
    <property type="entry name" value="Concanavalin A-like lectins/glucanases"/>
    <property type="match status" value="2"/>
</dbReference>
<feature type="domain" description="EGF-like" evidence="4">
    <location>
        <begin position="304"/>
        <end position="340"/>
    </location>
</feature>
<feature type="domain" description="Laminin G" evidence="3">
    <location>
        <begin position="122"/>
        <end position="308"/>
    </location>
</feature>
<dbReference type="PROSITE" id="PS01186">
    <property type="entry name" value="EGF_2"/>
    <property type="match status" value="1"/>
</dbReference>
<dbReference type="InterPro" id="IPR050372">
    <property type="entry name" value="Neurexin-related_CASP"/>
</dbReference>
<comment type="caution">
    <text evidence="2">Lacks conserved residue(s) required for the propagation of feature annotation.</text>
</comment>
<reference evidence="6" key="1">
    <citation type="submission" date="2025-08" db="UniProtKB">
        <authorList>
            <consortium name="RefSeq"/>
        </authorList>
    </citation>
    <scope>IDENTIFICATION</scope>
    <source>
        <tissue evidence="6">Muscle</tissue>
    </source>
</reference>
<keyword evidence="5" id="KW-1185">Reference proteome</keyword>
<dbReference type="PANTHER" id="PTHR15036:SF83">
    <property type="entry name" value="AGRIN"/>
    <property type="match status" value="1"/>
</dbReference>
<dbReference type="PROSITE" id="PS50026">
    <property type="entry name" value="EGF_3"/>
    <property type="match status" value="3"/>
</dbReference>
<feature type="domain" description="EGF-like" evidence="4">
    <location>
        <begin position="76"/>
        <end position="113"/>
    </location>
</feature>
<dbReference type="Pfam" id="PF00008">
    <property type="entry name" value="EGF"/>
    <property type="match status" value="3"/>
</dbReference>
<keyword evidence="2" id="KW-0245">EGF-like domain</keyword>
<dbReference type="InterPro" id="IPR001881">
    <property type="entry name" value="EGF-like_Ca-bd_dom"/>
</dbReference>
<dbReference type="InterPro" id="IPR000742">
    <property type="entry name" value="EGF"/>
</dbReference>
<dbReference type="Proteomes" id="UP000694941">
    <property type="component" value="Unplaced"/>
</dbReference>
<dbReference type="SUPFAM" id="SSF57184">
    <property type="entry name" value="Growth factor receptor domain"/>
    <property type="match status" value="1"/>
</dbReference>
<evidence type="ECO:0000259" key="4">
    <source>
        <dbReference type="PROSITE" id="PS50026"/>
    </source>
</evidence>
<accession>A0ABM1TN52</accession>
<evidence type="ECO:0000259" key="3">
    <source>
        <dbReference type="PROSITE" id="PS50025"/>
    </source>
</evidence>
<dbReference type="CDD" id="cd00054">
    <property type="entry name" value="EGF_CA"/>
    <property type="match status" value="3"/>
</dbReference>
<dbReference type="InterPro" id="IPR013320">
    <property type="entry name" value="ConA-like_dom_sf"/>
</dbReference>
<organism evidence="5 6">
    <name type="scientific">Limulus polyphemus</name>
    <name type="common">Atlantic horseshoe crab</name>
    <dbReference type="NCBI Taxonomy" id="6850"/>
    <lineage>
        <taxon>Eukaryota</taxon>
        <taxon>Metazoa</taxon>
        <taxon>Ecdysozoa</taxon>
        <taxon>Arthropoda</taxon>
        <taxon>Chelicerata</taxon>
        <taxon>Merostomata</taxon>
        <taxon>Xiphosura</taxon>
        <taxon>Limulidae</taxon>
        <taxon>Limulus</taxon>
    </lineage>
</organism>
<dbReference type="Pfam" id="PF00054">
    <property type="entry name" value="Laminin_G_1"/>
    <property type="match status" value="2"/>
</dbReference>
<dbReference type="PROSITE" id="PS50025">
    <property type="entry name" value="LAM_G_DOMAIN"/>
    <property type="match status" value="2"/>
</dbReference>
<feature type="disulfide bond" evidence="2">
    <location>
        <begin position="64"/>
        <end position="73"/>
    </location>
</feature>
<keyword evidence="1 2" id="KW-1015">Disulfide bond</keyword>
<dbReference type="Gene3D" id="2.60.120.200">
    <property type="match status" value="2"/>
</dbReference>
<dbReference type="SMART" id="SM00282">
    <property type="entry name" value="LamG"/>
    <property type="match status" value="2"/>
</dbReference>
<dbReference type="SMART" id="SM00179">
    <property type="entry name" value="EGF_CA"/>
    <property type="match status" value="3"/>
</dbReference>
<protein>
    <submittedName>
        <fullName evidence="6">Agrin-like isoform X1</fullName>
    </submittedName>
</protein>
<proteinExistence type="predicted"/>
<gene>
    <name evidence="6" type="primary">LOC106473103</name>
</gene>
<dbReference type="InterPro" id="IPR001791">
    <property type="entry name" value="Laminin_G"/>
</dbReference>
<sequence>MGLVGCIRRLHVGRRKIDLQYPGSRDVLSAAQIQNCSDNHCMSMPCQHGGTCMAASEEGYKCTCLPGYDGDQCEVSLNPCASNPCAEGATCAVLPQGSYSCKCPIGRRGTRCEELHKELNQVIVPEFDGEAFLVLPTLPNVGLSFTIEVWFLANEPNGMLLYNGQERPSGGDFISLNLVDGFVQLKFDLGSGAATVSGRVNITSPYPVALGEWHSVKVTRQRRRGSIQVDGGLEVQGESKAPLSELNVDQPLYVGGFRNLSSLNKHSGIFTRFNGAIQRIMVNGEIWDNLLDKALDSIGVSTYTGAPCTEGICLNGGICIPKLSEFTCRCPMKFIGLQCEKSMVKEDKDRPVSFNGKTYFSFPNKISRSEGLSLEAMETGVQGQRKNSFQVRFRTTKNHGLLLWLNKGATIYVDYLSLAIMNGFLEFSFNLGKQRHLLVIRSLSKVDDGRWHTANIERRERLGTLRVDDGPLVSATSEPGATELNTDGVLWLGGSPGLPTGLPVQYYSGFNGCIESVLVDGDPLYIIMHGSGAVQFCDKS</sequence>
<dbReference type="PANTHER" id="PTHR15036">
    <property type="entry name" value="PIKACHURIN-LIKE PROTEIN"/>
    <property type="match status" value="1"/>
</dbReference>
<dbReference type="CDD" id="cd00110">
    <property type="entry name" value="LamG"/>
    <property type="match status" value="2"/>
</dbReference>
<dbReference type="GeneID" id="106473103"/>
<dbReference type="SMART" id="SM00181">
    <property type="entry name" value="EGF"/>
    <property type="match status" value="3"/>
</dbReference>